<comment type="similarity">
    <text evidence="1">Belongs to the ATP-dependent AMP-binding enzyme family.</text>
</comment>
<evidence type="ECO:0000313" key="4">
    <source>
        <dbReference type="EMBL" id="KAK0512867.1"/>
    </source>
</evidence>
<organism evidence="4 5">
    <name type="scientific">Cladonia borealis</name>
    <dbReference type="NCBI Taxonomy" id="184061"/>
    <lineage>
        <taxon>Eukaryota</taxon>
        <taxon>Fungi</taxon>
        <taxon>Dikarya</taxon>
        <taxon>Ascomycota</taxon>
        <taxon>Pezizomycotina</taxon>
        <taxon>Lecanoromycetes</taxon>
        <taxon>OSLEUM clade</taxon>
        <taxon>Lecanoromycetidae</taxon>
        <taxon>Lecanorales</taxon>
        <taxon>Lecanorineae</taxon>
        <taxon>Cladoniaceae</taxon>
        <taxon>Cladonia</taxon>
    </lineage>
</organism>
<evidence type="ECO:0008006" key="6">
    <source>
        <dbReference type="Google" id="ProtNLM"/>
    </source>
</evidence>
<feature type="domain" description="AMP-dependent synthetase/ligase" evidence="2">
    <location>
        <begin position="29"/>
        <end position="398"/>
    </location>
</feature>
<protein>
    <recommendedName>
        <fullName evidence="6">Acetyl-CoA synthetase-like protein</fullName>
    </recommendedName>
</protein>
<dbReference type="SUPFAM" id="SSF56801">
    <property type="entry name" value="Acetyl-CoA synthetase-like"/>
    <property type="match status" value="1"/>
</dbReference>
<reference evidence="4" key="1">
    <citation type="submission" date="2023-03" db="EMBL/GenBank/DDBJ databases">
        <title>Complete genome of Cladonia borealis.</title>
        <authorList>
            <person name="Park H."/>
        </authorList>
    </citation>
    <scope>NUCLEOTIDE SEQUENCE</scope>
    <source>
        <strain evidence="4">ANT050790</strain>
    </source>
</reference>
<name>A0AA39R0X2_9LECA</name>
<evidence type="ECO:0000259" key="2">
    <source>
        <dbReference type="Pfam" id="PF00501"/>
    </source>
</evidence>
<sequence length="547" mass="60938">MVFQAKETIPVPTKDILSWIFDDVSYDQHKPIYVDTANPERTISAHQARKIIRQLVAGLRKWGVQPGQKNVVCLHAFNDIMFPMMFLGIIASGGIFAGTNPGYTPYELAHHFRSSEARYIVTEPEMLGSILEAAKECNIPHSNILIFNVLGQAVPAGFQSWETLLDKGEEDWVRFDDLDTSRSTEAARMFSSGTTGLPKAAMLTHRNFIAHHTQLWPMFGIGARREDIKRLLTFPMFHAAAAPVSHMTTLKLGQMGFVMRRFDLNQFLANIQNFRITDLGLAPPIVVATIMSPISKKYDLSSLKFVQSGAAPLDKGPQTKFEKLMGNDGAFTQVWGMTEATCVVTSLPYPEKDYTGSVGRPVANIDMKLVDDDGNDITDYNVDGEICVRGPTVVPGYLNNPVGNESFDSDGFYHTGDIGYCDAESKLWYIIDRKKELIKVRGFQVAPTELEAVLLSHPQIVDAAVIGVQFGRDESQLPRAYVVKRPGPDGERLTEQNVKKHMEEKLAKYKRLDGGVIFVGAIPRNASGKILKRILRDEAKKEMEAKL</sequence>
<evidence type="ECO:0000256" key="1">
    <source>
        <dbReference type="ARBA" id="ARBA00006432"/>
    </source>
</evidence>
<dbReference type="PANTHER" id="PTHR24096:SF265">
    <property type="entry name" value="ENZYME, PUTATIVE (AFU_ORTHOLOGUE AFUA_5G14270)-RELATED"/>
    <property type="match status" value="1"/>
</dbReference>
<dbReference type="GO" id="GO:0019748">
    <property type="term" value="P:secondary metabolic process"/>
    <property type="evidence" value="ECO:0007669"/>
    <property type="project" value="TreeGrafter"/>
</dbReference>
<gene>
    <name evidence="4" type="ORF">JMJ35_004884</name>
</gene>
<comment type="caution">
    <text evidence="4">The sequence shown here is derived from an EMBL/GenBank/DDBJ whole genome shotgun (WGS) entry which is preliminary data.</text>
</comment>
<dbReference type="InterPro" id="IPR042099">
    <property type="entry name" value="ANL_N_sf"/>
</dbReference>
<dbReference type="Pfam" id="PF13193">
    <property type="entry name" value="AMP-binding_C"/>
    <property type="match status" value="1"/>
</dbReference>
<dbReference type="InterPro" id="IPR025110">
    <property type="entry name" value="AMP-bd_C"/>
</dbReference>
<dbReference type="FunFam" id="3.30.300.30:FF:000007">
    <property type="entry name" value="4-coumarate--CoA ligase 2"/>
    <property type="match status" value="1"/>
</dbReference>
<dbReference type="EMBL" id="JAFEKC020000009">
    <property type="protein sequence ID" value="KAK0512867.1"/>
    <property type="molecule type" value="Genomic_DNA"/>
</dbReference>
<accession>A0AA39R0X2</accession>
<keyword evidence="5" id="KW-1185">Reference proteome</keyword>
<proteinExistence type="inferred from homology"/>
<dbReference type="AlphaFoldDB" id="A0AA39R0X2"/>
<dbReference type="CDD" id="cd05911">
    <property type="entry name" value="Firefly_Luc_like"/>
    <property type="match status" value="1"/>
</dbReference>
<dbReference type="Gene3D" id="3.30.300.30">
    <property type="match status" value="1"/>
</dbReference>
<feature type="domain" description="AMP-binding enzyme C-terminal" evidence="3">
    <location>
        <begin position="449"/>
        <end position="529"/>
    </location>
</feature>
<dbReference type="Gene3D" id="3.40.50.12780">
    <property type="entry name" value="N-terminal domain of ligase-like"/>
    <property type="match status" value="1"/>
</dbReference>
<dbReference type="InterPro" id="IPR000873">
    <property type="entry name" value="AMP-dep_synth/lig_dom"/>
</dbReference>
<dbReference type="InterPro" id="IPR045851">
    <property type="entry name" value="AMP-bd_C_sf"/>
</dbReference>
<dbReference type="Pfam" id="PF00501">
    <property type="entry name" value="AMP-binding"/>
    <property type="match status" value="1"/>
</dbReference>
<evidence type="ECO:0000259" key="3">
    <source>
        <dbReference type="Pfam" id="PF13193"/>
    </source>
</evidence>
<dbReference type="PANTHER" id="PTHR24096">
    <property type="entry name" value="LONG-CHAIN-FATTY-ACID--COA LIGASE"/>
    <property type="match status" value="1"/>
</dbReference>
<dbReference type="GO" id="GO:0016405">
    <property type="term" value="F:CoA-ligase activity"/>
    <property type="evidence" value="ECO:0007669"/>
    <property type="project" value="TreeGrafter"/>
</dbReference>
<evidence type="ECO:0000313" key="5">
    <source>
        <dbReference type="Proteomes" id="UP001166286"/>
    </source>
</evidence>
<dbReference type="Proteomes" id="UP001166286">
    <property type="component" value="Unassembled WGS sequence"/>
</dbReference>